<dbReference type="Proteomes" id="UP000290572">
    <property type="component" value="Unassembled WGS sequence"/>
</dbReference>
<reference evidence="23 24" key="1">
    <citation type="submission" date="2018-03" db="EMBL/GenBank/DDBJ databases">
        <title>Draft genome sequence of Rohu Carp (Labeo rohita).</title>
        <authorList>
            <person name="Das P."/>
            <person name="Kushwaha B."/>
            <person name="Joshi C.G."/>
            <person name="Kumar D."/>
            <person name="Nagpure N.S."/>
            <person name="Sahoo L."/>
            <person name="Das S.P."/>
            <person name="Bit A."/>
            <person name="Patnaik S."/>
            <person name="Meher P.K."/>
            <person name="Jayasankar P."/>
            <person name="Koringa P.G."/>
            <person name="Patel N.V."/>
            <person name="Hinsu A.T."/>
            <person name="Kumar R."/>
            <person name="Pandey M."/>
            <person name="Agarwal S."/>
            <person name="Srivastava S."/>
            <person name="Singh M."/>
            <person name="Iquebal M.A."/>
            <person name="Jaiswal S."/>
            <person name="Angadi U.B."/>
            <person name="Kumar N."/>
            <person name="Raza M."/>
            <person name="Shah T.M."/>
            <person name="Rai A."/>
            <person name="Jena J.K."/>
        </authorList>
    </citation>
    <scope>NUCLEOTIDE SEQUENCE [LARGE SCALE GENOMIC DNA]</scope>
    <source>
        <strain evidence="23">DASCIFA01</strain>
        <tissue evidence="23">Testis</tissue>
    </source>
</reference>
<dbReference type="GO" id="GO:0005829">
    <property type="term" value="C:cytosol"/>
    <property type="evidence" value="ECO:0007669"/>
    <property type="project" value="UniProtKB-SubCell"/>
</dbReference>
<comment type="pathway">
    <text evidence="3">Lipid metabolism; fatty acid beta-oxidation.</text>
</comment>
<evidence type="ECO:0000313" key="23">
    <source>
        <dbReference type="EMBL" id="RXN31470.1"/>
    </source>
</evidence>
<dbReference type="InterPro" id="IPR008991">
    <property type="entry name" value="Translation_prot_SH3-like_sf"/>
</dbReference>
<evidence type="ECO:0000313" key="24">
    <source>
        <dbReference type="Proteomes" id="UP000290572"/>
    </source>
</evidence>
<dbReference type="InterPro" id="IPR005568">
    <property type="entry name" value="Ribosomal_uL6_N"/>
</dbReference>
<keyword evidence="11" id="KW-0832">Ubl conjugation</keyword>
<dbReference type="InterPro" id="IPR000915">
    <property type="entry name" value="60S_ribosomal_eL6"/>
</dbReference>
<comment type="similarity">
    <text evidence="4">Belongs to the eukaryotic ribosomal protein eL6 family.</text>
</comment>
<feature type="domain" description="Large ribosomal subunit protein uL6 N-terminal" evidence="22">
    <location>
        <begin position="397"/>
        <end position="456"/>
    </location>
</feature>
<dbReference type="CDD" id="cd13156">
    <property type="entry name" value="KOW_RPL6"/>
    <property type="match status" value="1"/>
</dbReference>
<dbReference type="GO" id="GO:0006412">
    <property type="term" value="P:translation"/>
    <property type="evidence" value="ECO:0007669"/>
    <property type="project" value="InterPro"/>
</dbReference>
<evidence type="ECO:0000256" key="19">
    <source>
        <dbReference type="ARBA" id="ARBA00046388"/>
    </source>
</evidence>
<dbReference type="EMBL" id="QBIY01011457">
    <property type="protein sequence ID" value="RXN31470.1"/>
    <property type="molecule type" value="Genomic_DNA"/>
</dbReference>
<dbReference type="InterPro" id="IPR020615">
    <property type="entry name" value="Thiolase_acyl_enz_int_AS"/>
</dbReference>
<comment type="function">
    <text evidence="16">Component of the large ribosomal subunit. The ribosome is a large ribonucleoprotein complex responsible for the synthesis of proteins in the cell.</text>
</comment>
<dbReference type="Pfam" id="PF00108">
    <property type="entry name" value="Thiolase_N"/>
    <property type="match status" value="1"/>
</dbReference>
<dbReference type="InterPro" id="IPR020617">
    <property type="entry name" value="Thiolase_C"/>
</dbReference>
<comment type="caution">
    <text evidence="23">The sequence shown here is derived from an EMBL/GenBank/DDBJ whole genome shotgun (WGS) entry which is preliminary data.</text>
</comment>
<comment type="similarity">
    <text evidence="5">Belongs to the thiolase-like superfamily. Thiolase family.</text>
</comment>
<dbReference type="InterPro" id="IPR014722">
    <property type="entry name" value="Rib_uL2_dom2"/>
</dbReference>
<evidence type="ECO:0000256" key="18">
    <source>
        <dbReference type="ARBA" id="ARBA00035351"/>
    </source>
</evidence>
<dbReference type="GO" id="GO:0005739">
    <property type="term" value="C:mitochondrion"/>
    <property type="evidence" value="ECO:0007669"/>
    <property type="project" value="TreeGrafter"/>
</dbReference>
<evidence type="ECO:0000256" key="11">
    <source>
        <dbReference type="ARBA" id="ARBA00022843"/>
    </source>
</evidence>
<keyword evidence="8" id="KW-0597">Phosphoprotein</keyword>
<dbReference type="Pfam" id="PF03868">
    <property type="entry name" value="Ribosomal_L6e_N"/>
    <property type="match status" value="1"/>
</dbReference>
<dbReference type="Gene3D" id="3.40.47.10">
    <property type="match status" value="2"/>
</dbReference>
<dbReference type="InterPro" id="IPR002155">
    <property type="entry name" value="Thiolase"/>
</dbReference>
<dbReference type="Gene3D" id="2.30.30.30">
    <property type="match status" value="1"/>
</dbReference>
<sequence>MSLLRGVFIVSAKRTPFGTYGGVLKDHSATDLAEHAAKAALAAGNVAPELVNSVIVGNVMQSSADAPYIARHMGLRCGIPIPVPALTVNRLCGSGFQAIINGAQEICLKESEVVLCAGSESMSQAPYAVRNIRFGTKFGVDLKLEDTLWAGLTDLNIKLPMGITAENLAEKYQITREECDQHAYQTQQRWKAAHEAGYYNAEIAPIEVKAKKGKVPMTFDEHPRPQTTLEQMAKLPTVFKKGGTVTAANASGVSDGAAAVIIASEDALKAHKLTPLARIVSYHTSGCDPSIMGIGPVPAITEALKKAGLSLKDMDLVEVNEAFAPQYLSVAKALGLDPAKTNVNGGAIAIGHPLGASGTRITAHLVHELRRRGGKYAVGSACIGGGQGIAIMAEGDKKKKAHKHGSRNPVLARGIGRYSRSSMYARRAMYKRKTKAPVTKIEKKVKERAPTTVTKTVGGDKNGGTRVVKLRKMPRYYPTEDVPRKLHSYGKKTFSQHRRKLRKSIKPGTVLIMLTGRHRGKRVIFLKQLATGLLLVTGPLVVNRVPLRRAHQKFCIATTTKLDISSVKIPKTLTDAYFKKKKLRRPKHQEGEIFDTEKEKYQLTEQRKADQKEVDSQLLPLIKQVPQLKKYLRSKFSLSNGVYPHKLVF</sequence>
<evidence type="ECO:0000256" key="5">
    <source>
        <dbReference type="ARBA" id="ARBA00010982"/>
    </source>
</evidence>
<keyword evidence="7" id="KW-1017">Isopeptide bond</keyword>
<name>A0A498NHY4_LABRO</name>
<dbReference type="CDD" id="cd00751">
    <property type="entry name" value="thiolase"/>
    <property type="match status" value="1"/>
</dbReference>
<dbReference type="GO" id="GO:0006635">
    <property type="term" value="P:fatty acid beta-oxidation"/>
    <property type="evidence" value="ECO:0007669"/>
    <property type="project" value="TreeGrafter"/>
</dbReference>
<dbReference type="PROSITE" id="PS00737">
    <property type="entry name" value="THIOLASE_2"/>
    <property type="match status" value="1"/>
</dbReference>
<dbReference type="Pfam" id="PF01159">
    <property type="entry name" value="Ribosomal_L6e"/>
    <property type="match status" value="1"/>
</dbReference>
<keyword evidence="25" id="KW-1267">Proteomics identification</keyword>
<evidence type="ECO:0000256" key="9">
    <source>
        <dbReference type="ARBA" id="ARBA00022679"/>
    </source>
</evidence>
<dbReference type="PROSITE" id="PS00099">
    <property type="entry name" value="THIOLASE_3"/>
    <property type="match status" value="1"/>
</dbReference>
<organism evidence="23 24">
    <name type="scientific">Labeo rohita</name>
    <name type="common">Indian major carp</name>
    <name type="synonym">Cyprinus rohita</name>
    <dbReference type="NCBI Taxonomy" id="84645"/>
    <lineage>
        <taxon>Eukaryota</taxon>
        <taxon>Metazoa</taxon>
        <taxon>Chordata</taxon>
        <taxon>Craniata</taxon>
        <taxon>Vertebrata</taxon>
        <taxon>Euteleostomi</taxon>
        <taxon>Actinopterygii</taxon>
        <taxon>Neopterygii</taxon>
        <taxon>Teleostei</taxon>
        <taxon>Ostariophysi</taxon>
        <taxon>Cypriniformes</taxon>
        <taxon>Cyprinidae</taxon>
        <taxon>Labeoninae</taxon>
        <taxon>Labeonini</taxon>
        <taxon>Labeo</taxon>
    </lineage>
</organism>
<gene>
    <name evidence="23" type="ORF">ROHU_016959</name>
</gene>
<evidence type="ECO:0000256" key="13">
    <source>
        <dbReference type="ARBA" id="ARBA00022980"/>
    </source>
</evidence>
<keyword evidence="15" id="KW-0012">Acyltransferase</keyword>
<evidence type="ECO:0000259" key="20">
    <source>
        <dbReference type="Pfam" id="PF00108"/>
    </source>
</evidence>
<evidence type="ECO:0000256" key="2">
    <source>
        <dbReference type="ARBA" id="ARBA00004514"/>
    </source>
</evidence>
<evidence type="ECO:0000256" key="8">
    <source>
        <dbReference type="ARBA" id="ARBA00022553"/>
    </source>
</evidence>
<dbReference type="GO" id="GO:0003985">
    <property type="term" value="F:acetyl-CoA C-acetyltransferase activity"/>
    <property type="evidence" value="ECO:0007669"/>
    <property type="project" value="TreeGrafter"/>
</dbReference>
<accession>A0A498NHY4</accession>
<keyword evidence="10" id="KW-0256">Endoplasmic reticulum</keyword>
<keyword evidence="12" id="KW-0809">Transit peptide</keyword>
<dbReference type="Pfam" id="PF02803">
    <property type="entry name" value="Thiolase_C"/>
    <property type="match status" value="1"/>
</dbReference>
<evidence type="ECO:0000259" key="22">
    <source>
        <dbReference type="Pfam" id="PF03868"/>
    </source>
</evidence>
<feature type="domain" description="Thiolase N-terminal" evidence="20">
    <location>
        <begin position="7"/>
        <end position="266"/>
    </location>
</feature>
<dbReference type="GO" id="GO:0005783">
    <property type="term" value="C:endoplasmic reticulum"/>
    <property type="evidence" value="ECO:0007669"/>
    <property type="project" value="UniProtKB-SubCell"/>
</dbReference>
<dbReference type="InterPro" id="IPR020613">
    <property type="entry name" value="Thiolase_CS"/>
</dbReference>
<dbReference type="SUPFAM" id="SSF50104">
    <property type="entry name" value="Translation proteins SH3-like domain"/>
    <property type="match status" value="1"/>
</dbReference>
<comment type="subcellular location">
    <subcellularLocation>
        <location evidence="2">Cytoplasm</location>
        <location evidence="2">Cytosol</location>
    </subcellularLocation>
    <subcellularLocation>
        <location evidence="1">Endoplasmic reticulum</location>
    </subcellularLocation>
</comment>
<dbReference type="InterPro" id="IPR016039">
    <property type="entry name" value="Thiolase-like"/>
</dbReference>
<evidence type="ECO:0000256" key="1">
    <source>
        <dbReference type="ARBA" id="ARBA00004240"/>
    </source>
</evidence>
<dbReference type="NCBIfam" id="TIGR01930">
    <property type="entry name" value="AcCoA-C-Actrans"/>
    <property type="match status" value="1"/>
</dbReference>
<dbReference type="InterPro" id="IPR041997">
    <property type="entry name" value="Ribosomal_eL6_KOW"/>
</dbReference>
<comment type="subunit">
    <text evidence="19">Component of the large ribosomal subunit. May bind IPO9 with low affinity.</text>
</comment>
<dbReference type="GO" id="GO:0015934">
    <property type="term" value="C:large ribosomal subunit"/>
    <property type="evidence" value="ECO:0007669"/>
    <property type="project" value="UniProtKB-ARBA"/>
</dbReference>
<protein>
    <recommendedName>
        <fullName evidence="17">Large ribosomal subunit protein eL6</fullName>
    </recommendedName>
    <alternativeName>
        <fullName evidence="18">60S ribosomal protein L6</fullName>
    </alternativeName>
</protein>
<feature type="domain" description="Thiolase C-terminal" evidence="21">
    <location>
        <begin position="273"/>
        <end position="393"/>
    </location>
</feature>
<evidence type="ECO:0000256" key="14">
    <source>
        <dbReference type="ARBA" id="ARBA00023274"/>
    </source>
</evidence>
<evidence type="ECO:0000256" key="10">
    <source>
        <dbReference type="ARBA" id="ARBA00022824"/>
    </source>
</evidence>
<dbReference type="STRING" id="84645.A0A498NHY4"/>
<dbReference type="InterPro" id="IPR020610">
    <property type="entry name" value="Thiolase_AS"/>
</dbReference>
<evidence type="ECO:0000256" key="15">
    <source>
        <dbReference type="ARBA" id="ARBA00023315"/>
    </source>
</evidence>
<dbReference type="GO" id="GO:0003735">
    <property type="term" value="F:structural constituent of ribosome"/>
    <property type="evidence" value="ECO:0007669"/>
    <property type="project" value="InterPro"/>
</dbReference>
<dbReference type="PANTHER" id="PTHR18919:SF107">
    <property type="entry name" value="ACETYL-COA ACETYLTRANSFERASE, CYTOSOLIC"/>
    <property type="match status" value="1"/>
</dbReference>
<dbReference type="PANTHER" id="PTHR18919">
    <property type="entry name" value="ACETYL-COA C-ACYLTRANSFERASE"/>
    <property type="match status" value="1"/>
</dbReference>
<dbReference type="SUPFAM" id="SSF53901">
    <property type="entry name" value="Thiolase-like"/>
    <property type="match status" value="2"/>
</dbReference>
<evidence type="ECO:0000256" key="6">
    <source>
        <dbReference type="ARBA" id="ARBA00022490"/>
    </source>
</evidence>
<dbReference type="FunFam" id="2.30.30.30:FF:000020">
    <property type="entry name" value="60S ribosomal protein L6"/>
    <property type="match status" value="1"/>
</dbReference>
<evidence type="ECO:0000256" key="7">
    <source>
        <dbReference type="ARBA" id="ARBA00022499"/>
    </source>
</evidence>
<evidence type="ECO:0000256" key="3">
    <source>
        <dbReference type="ARBA" id="ARBA00005005"/>
    </source>
</evidence>
<proteinExistence type="evidence at protein level"/>
<keyword evidence="6" id="KW-0963">Cytoplasm</keyword>
<evidence type="ECO:0000256" key="17">
    <source>
        <dbReference type="ARBA" id="ARBA00035233"/>
    </source>
</evidence>
<dbReference type="InterPro" id="IPR020616">
    <property type="entry name" value="Thiolase_N"/>
</dbReference>
<evidence type="ECO:0000256" key="4">
    <source>
        <dbReference type="ARBA" id="ARBA00010592"/>
    </source>
</evidence>
<evidence type="ECO:0000256" key="16">
    <source>
        <dbReference type="ARBA" id="ARBA00034092"/>
    </source>
</evidence>
<keyword evidence="13" id="KW-0689">Ribosomal protein</keyword>
<keyword evidence="24" id="KW-1185">Reference proteome</keyword>
<evidence type="ECO:0000256" key="12">
    <source>
        <dbReference type="ARBA" id="ARBA00022946"/>
    </source>
</evidence>
<evidence type="ECO:0007829" key="25">
    <source>
        <dbReference type="PeptideAtlas" id="A0A498NHY4"/>
    </source>
</evidence>
<keyword evidence="14" id="KW-0687">Ribonucleoprotein</keyword>
<dbReference type="AlphaFoldDB" id="A0A498NHY4"/>
<dbReference type="FunFam" id="3.40.47.10:FF:000010">
    <property type="entry name" value="Acetyl-CoA acetyltransferase (Thiolase)"/>
    <property type="match status" value="1"/>
</dbReference>
<evidence type="ECO:0000259" key="21">
    <source>
        <dbReference type="Pfam" id="PF02803"/>
    </source>
</evidence>
<dbReference type="PROSITE" id="PS00098">
    <property type="entry name" value="THIOLASE_1"/>
    <property type="match status" value="1"/>
</dbReference>
<keyword evidence="9" id="KW-0808">Transferase</keyword>